<feature type="compositionally biased region" description="Basic and acidic residues" evidence="3">
    <location>
        <begin position="1"/>
        <end position="13"/>
    </location>
</feature>
<dbReference type="EMBL" id="DQTV01000101">
    <property type="protein sequence ID" value="HIP57446.1"/>
    <property type="molecule type" value="Genomic_DNA"/>
</dbReference>
<dbReference type="InterPro" id="IPR023130">
    <property type="entry name" value="Ta0600-like_sf"/>
</dbReference>
<evidence type="ECO:0000256" key="1">
    <source>
        <dbReference type="ARBA" id="ARBA00005958"/>
    </source>
</evidence>
<accession>A0A832YYV3</accession>
<proteinExistence type="inferred from homology"/>
<dbReference type="Proteomes" id="UP000605805">
    <property type="component" value="Unassembled WGS sequence"/>
</dbReference>
<dbReference type="InterPro" id="IPR005354">
    <property type="entry name" value="UPF0147"/>
</dbReference>
<organism evidence="4 5">
    <name type="scientific">Ignisphaera aggregans</name>
    <dbReference type="NCBI Taxonomy" id="334771"/>
    <lineage>
        <taxon>Archaea</taxon>
        <taxon>Thermoproteota</taxon>
        <taxon>Thermoprotei</taxon>
        <taxon>Desulfurococcales</taxon>
        <taxon>Desulfurococcaceae</taxon>
        <taxon>Ignisphaera</taxon>
    </lineage>
</organism>
<evidence type="ECO:0000256" key="2">
    <source>
        <dbReference type="HAMAP-Rule" id="MF_00342"/>
    </source>
</evidence>
<evidence type="ECO:0000313" key="4">
    <source>
        <dbReference type="EMBL" id="HIP57446.1"/>
    </source>
</evidence>
<dbReference type="Pfam" id="PF03685">
    <property type="entry name" value="UPF0147"/>
    <property type="match status" value="1"/>
</dbReference>
<reference evidence="4" key="1">
    <citation type="journal article" date="2020" name="ISME J.">
        <title>Gammaproteobacteria mediating utilization of methyl-, sulfur- and petroleum organic compounds in deep ocean hydrothermal plumes.</title>
        <authorList>
            <person name="Zhou Z."/>
            <person name="Liu Y."/>
            <person name="Pan J."/>
            <person name="Cron B.R."/>
            <person name="Toner B.M."/>
            <person name="Anantharaman K."/>
            <person name="Breier J.A."/>
            <person name="Dick G.J."/>
            <person name="Li M."/>
        </authorList>
    </citation>
    <scope>NUCLEOTIDE SEQUENCE</scope>
    <source>
        <strain evidence="4">SZUA-1435</strain>
    </source>
</reference>
<name>A0A832YYV3_9CREN</name>
<dbReference type="NCBIfam" id="NF003319">
    <property type="entry name" value="PRK04330.1"/>
    <property type="match status" value="1"/>
</dbReference>
<feature type="region of interest" description="Disordered" evidence="3">
    <location>
        <begin position="1"/>
        <end position="20"/>
    </location>
</feature>
<dbReference type="HAMAP" id="MF_00342">
    <property type="entry name" value="UPF0147"/>
    <property type="match status" value="1"/>
</dbReference>
<dbReference type="Gene3D" id="1.20.1440.50">
    <property type="entry name" value="Ta0600-like"/>
    <property type="match status" value="1"/>
</dbReference>
<dbReference type="AlphaFoldDB" id="A0A832YYV3"/>
<comment type="caution">
    <text evidence="4">The sequence shown here is derived from an EMBL/GenBank/DDBJ whole genome shotgun (WGS) entry which is preliminary data.</text>
</comment>
<protein>
    <recommendedName>
        <fullName evidence="2">UPF0147 protein EYH02_05205</fullName>
    </recommendedName>
</protein>
<dbReference type="SUPFAM" id="SSF158436">
    <property type="entry name" value="Ta0600-like"/>
    <property type="match status" value="1"/>
</dbReference>
<evidence type="ECO:0000313" key="5">
    <source>
        <dbReference type="Proteomes" id="UP000605805"/>
    </source>
</evidence>
<gene>
    <name evidence="4" type="ORF">EYH02_05205</name>
</gene>
<comment type="similarity">
    <text evidence="1 2">Belongs to the UPF0147 family.</text>
</comment>
<evidence type="ECO:0000256" key="3">
    <source>
        <dbReference type="SAM" id="MobiDB-lite"/>
    </source>
</evidence>
<sequence>MVSGTEHEEERSTKPSTRIPLQPKQAAALYYDNEAKIRQALILLMRIVNDSSIPRNIRRAATQAVRALSDRSLSPAVRAANAIGVLDEVSQDPNMPVHARTLLWSAITILETVKD</sequence>